<proteinExistence type="inferred from homology"/>
<dbReference type="GO" id="GO:0008800">
    <property type="term" value="F:beta-lactamase activity"/>
    <property type="evidence" value="ECO:0007669"/>
    <property type="project" value="UniProtKB-UniRule"/>
</dbReference>
<keyword evidence="6" id="KW-0732">Signal</keyword>
<dbReference type="NCBIfam" id="NF033103">
    <property type="entry name" value="bla_class_A"/>
    <property type="match status" value="1"/>
</dbReference>
<comment type="similarity">
    <text evidence="1 5">Belongs to the class-A beta-lactamase family.</text>
</comment>
<evidence type="ECO:0000313" key="9">
    <source>
        <dbReference type="Proteomes" id="UP000520767"/>
    </source>
</evidence>
<evidence type="ECO:0000259" key="7">
    <source>
        <dbReference type="Pfam" id="PF13354"/>
    </source>
</evidence>
<dbReference type="GO" id="GO:0046677">
    <property type="term" value="P:response to antibiotic"/>
    <property type="evidence" value="ECO:0007669"/>
    <property type="project" value="UniProtKB-UniRule"/>
</dbReference>
<dbReference type="GO" id="GO:0030655">
    <property type="term" value="P:beta-lactam antibiotic catabolic process"/>
    <property type="evidence" value="ECO:0007669"/>
    <property type="project" value="InterPro"/>
</dbReference>
<dbReference type="Pfam" id="PF13354">
    <property type="entry name" value="Beta-lactamase2"/>
    <property type="match status" value="1"/>
</dbReference>
<evidence type="ECO:0000256" key="6">
    <source>
        <dbReference type="SAM" id="SignalP"/>
    </source>
</evidence>
<evidence type="ECO:0000256" key="1">
    <source>
        <dbReference type="ARBA" id="ARBA00009009"/>
    </source>
</evidence>
<dbReference type="PRINTS" id="PR00118">
    <property type="entry name" value="BLACTAMASEA"/>
</dbReference>
<gene>
    <name evidence="8" type="ORF">FHR82_004483</name>
</gene>
<dbReference type="PROSITE" id="PS51257">
    <property type="entry name" value="PROKAR_LIPOPROTEIN"/>
    <property type="match status" value="1"/>
</dbReference>
<dbReference type="RefSeq" id="WP_184812334.1">
    <property type="nucleotide sequence ID" value="NZ_JACHJQ010000004.1"/>
</dbReference>
<dbReference type="EC" id="3.5.2.6" evidence="2 5"/>
<comment type="caution">
    <text evidence="8">The sequence shown here is derived from an EMBL/GenBank/DDBJ whole genome shotgun (WGS) entry which is preliminary data.</text>
</comment>
<dbReference type="PANTHER" id="PTHR35333">
    <property type="entry name" value="BETA-LACTAMASE"/>
    <property type="match status" value="1"/>
</dbReference>
<keyword evidence="9" id="KW-1185">Reference proteome</keyword>
<evidence type="ECO:0000256" key="4">
    <source>
        <dbReference type="ARBA" id="ARBA00023251"/>
    </source>
</evidence>
<feature type="domain" description="Beta-lactamase class A catalytic" evidence="7">
    <location>
        <begin position="59"/>
        <end position="276"/>
    </location>
</feature>
<dbReference type="SUPFAM" id="SSF56601">
    <property type="entry name" value="beta-lactamase/transpeptidase-like"/>
    <property type="match status" value="1"/>
</dbReference>
<comment type="catalytic activity">
    <reaction evidence="5">
        <text>a beta-lactam + H2O = a substituted beta-amino acid</text>
        <dbReference type="Rhea" id="RHEA:20401"/>
        <dbReference type="ChEBI" id="CHEBI:15377"/>
        <dbReference type="ChEBI" id="CHEBI:35627"/>
        <dbReference type="ChEBI" id="CHEBI:140347"/>
        <dbReference type="EC" id="3.5.2.6"/>
    </reaction>
</comment>
<evidence type="ECO:0000256" key="5">
    <source>
        <dbReference type="RuleBase" id="RU361140"/>
    </source>
</evidence>
<protein>
    <recommendedName>
        <fullName evidence="2 5">Beta-lactamase</fullName>
        <ecNumber evidence="2 5">3.5.2.6</ecNumber>
    </recommendedName>
</protein>
<dbReference type="InterPro" id="IPR023650">
    <property type="entry name" value="Beta-lactam_class-A_AS"/>
</dbReference>
<dbReference type="PROSITE" id="PS00146">
    <property type="entry name" value="BETA_LACTAMASE_A"/>
    <property type="match status" value="1"/>
</dbReference>
<dbReference type="InterPro" id="IPR012338">
    <property type="entry name" value="Beta-lactam/transpept-like"/>
</dbReference>
<feature type="chain" id="PRO_5038919221" description="Beta-lactamase" evidence="6">
    <location>
        <begin position="27"/>
        <end position="302"/>
    </location>
</feature>
<name>A0A7W7Q700_9PSEU</name>
<evidence type="ECO:0000313" key="8">
    <source>
        <dbReference type="EMBL" id="MBB4908241.1"/>
    </source>
</evidence>
<dbReference type="Gene3D" id="3.40.710.10">
    <property type="entry name" value="DD-peptidase/beta-lactamase superfamily"/>
    <property type="match status" value="1"/>
</dbReference>
<feature type="signal peptide" evidence="6">
    <location>
        <begin position="1"/>
        <end position="26"/>
    </location>
</feature>
<reference evidence="8 9" key="1">
    <citation type="submission" date="2020-08" db="EMBL/GenBank/DDBJ databases">
        <title>Genomic Encyclopedia of Type Strains, Phase III (KMG-III): the genomes of soil and plant-associated and newly described type strains.</title>
        <authorList>
            <person name="Whitman W."/>
        </authorList>
    </citation>
    <scope>NUCLEOTIDE SEQUENCE [LARGE SCALE GENOMIC DNA]</scope>
    <source>
        <strain evidence="8 9">CECT 8960</strain>
    </source>
</reference>
<dbReference type="AlphaFoldDB" id="A0A7W7Q700"/>
<dbReference type="PANTHER" id="PTHR35333:SF3">
    <property type="entry name" value="BETA-LACTAMASE-TYPE TRANSPEPTIDASE FOLD CONTAINING PROTEIN"/>
    <property type="match status" value="1"/>
</dbReference>
<dbReference type="InterPro" id="IPR045155">
    <property type="entry name" value="Beta-lactam_cat"/>
</dbReference>
<dbReference type="InterPro" id="IPR000871">
    <property type="entry name" value="Beta-lactam_class-A"/>
</dbReference>
<evidence type="ECO:0000256" key="3">
    <source>
        <dbReference type="ARBA" id="ARBA00022801"/>
    </source>
</evidence>
<dbReference type="Proteomes" id="UP000520767">
    <property type="component" value="Unassembled WGS sequence"/>
</dbReference>
<keyword evidence="3 5" id="KW-0378">Hydrolase</keyword>
<organism evidence="8 9">
    <name type="scientific">Actinophytocola algeriensis</name>
    <dbReference type="NCBI Taxonomy" id="1768010"/>
    <lineage>
        <taxon>Bacteria</taxon>
        <taxon>Bacillati</taxon>
        <taxon>Actinomycetota</taxon>
        <taxon>Actinomycetes</taxon>
        <taxon>Pseudonocardiales</taxon>
        <taxon>Pseudonocardiaceae</taxon>
    </lineage>
</organism>
<sequence>MGSTRKAVFAALLGVALAAGCSAAPAGTAPPSQTTTSVDLVADPAPLRDVEERYDIRLGVYAVNVHTGQTLAYREDEPFPIMSTFKTYAAAALLRQHPLEQDFFGTVVTYTEDDLVANSPVTSTRVATGMTVAELCEAAITRSDNTAANLLLRLLGGPEAITAFARDIKDTRTRLDRWETDLNTAIPGDDRDTTTPAAIGEGYRSLVLGDVLGEPEREQLTDWLLANTTGGERIRAGLPKDWKTADKTGSGDYGSANDVAITWTPDGTPIVIAVLTTREVAGAEYESAALADAAKVAAEALA</sequence>
<evidence type="ECO:0000256" key="2">
    <source>
        <dbReference type="ARBA" id="ARBA00012865"/>
    </source>
</evidence>
<accession>A0A7W7Q700</accession>
<dbReference type="EMBL" id="JACHJQ010000004">
    <property type="protein sequence ID" value="MBB4908241.1"/>
    <property type="molecule type" value="Genomic_DNA"/>
</dbReference>
<keyword evidence="4 5" id="KW-0046">Antibiotic resistance</keyword>